<dbReference type="GO" id="GO:0005524">
    <property type="term" value="F:ATP binding"/>
    <property type="evidence" value="ECO:0007669"/>
    <property type="project" value="UniProtKB-KW"/>
</dbReference>
<dbReference type="EMBL" id="BARU01036473">
    <property type="protein sequence ID" value="GAH89737.1"/>
    <property type="molecule type" value="Genomic_DNA"/>
</dbReference>
<accession>X1J6Y1</accession>
<dbReference type="AlphaFoldDB" id="X1J6Y1"/>
<dbReference type="PANTHER" id="PTHR16305:SF28">
    <property type="entry name" value="GUANYLATE CYCLASE DOMAIN-CONTAINING PROTEIN"/>
    <property type="match status" value="1"/>
</dbReference>
<comment type="caution">
    <text evidence="3">The sequence shown here is derived from an EMBL/GenBank/DDBJ whole genome shotgun (WGS) entry which is preliminary data.</text>
</comment>
<feature type="non-terminal residue" evidence="3">
    <location>
        <position position="1"/>
    </location>
</feature>
<reference evidence="3" key="1">
    <citation type="journal article" date="2014" name="Front. Microbiol.">
        <title>High frequency of phylogenetically diverse reductive dehalogenase-homologous genes in deep subseafloor sedimentary metagenomes.</title>
        <authorList>
            <person name="Kawai M."/>
            <person name="Futagami T."/>
            <person name="Toyoda A."/>
            <person name="Takaki Y."/>
            <person name="Nishi S."/>
            <person name="Hori S."/>
            <person name="Arai W."/>
            <person name="Tsubouchi T."/>
            <person name="Morono Y."/>
            <person name="Uchiyama I."/>
            <person name="Ito T."/>
            <person name="Fujiyama A."/>
            <person name="Inagaki F."/>
            <person name="Takami H."/>
        </authorList>
    </citation>
    <scope>NUCLEOTIDE SEQUENCE</scope>
    <source>
        <strain evidence="3">Expedition CK06-06</strain>
    </source>
</reference>
<proteinExistence type="predicted"/>
<protein>
    <submittedName>
        <fullName evidence="3">Uncharacterized protein</fullName>
    </submittedName>
</protein>
<dbReference type="GO" id="GO:0005737">
    <property type="term" value="C:cytoplasm"/>
    <property type="evidence" value="ECO:0007669"/>
    <property type="project" value="TreeGrafter"/>
</dbReference>
<keyword evidence="1" id="KW-0547">Nucleotide-binding</keyword>
<dbReference type="PANTHER" id="PTHR16305">
    <property type="entry name" value="TESTICULAR SOLUBLE ADENYLYL CYCLASE"/>
    <property type="match status" value="1"/>
</dbReference>
<dbReference type="GO" id="GO:0004016">
    <property type="term" value="F:adenylate cyclase activity"/>
    <property type="evidence" value="ECO:0007669"/>
    <property type="project" value="TreeGrafter"/>
</dbReference>
<name>X1J6Y1_9ZZZZ</name>
<sequence length="252" mass="29397">SAKLISLLIKENDIYQLMKDRIISTANGNPLFVEEIIRGIEERRLSADKDRLGNYPEMFADFQIPDTVQSIARARIDLLPVGLKEILYQASVLGKYIEMNLLQKITNLEVKILFEMMKKLQKHEFIERVEAEPQSQRYFAFTHSLIQEIAYNSLLFKTRRSLHNKIGMAIQEMYLSKLDEKVEELAYHFKNSDNKVKAVIYLNKAGDKAQFIYAFKNAINYYLDSIKILESTELKREQLTQLSEICNRLAFS</sequence>
<feature type="non-terminal residue" evidence="3">
    <location>
        <position position="252"/>
    </location>
</feature>
<gene>
    <name evidence="3" type="ORF">S03H2_56948</name>
</gene>
<evidence type="ECO:0000256" key="2">
    <source>
        <dbReference type="ARBA" id="ARBA00022840"/>
    </source>
</evidence>
<keyword evidence="2" id="KW-0067">ATP-binding</keyword>
<organism evidence="3">
    <name type="scientific">marine sediment metagenome</name>
    <dbReference type="NCBI Taxonomy" id="412755"/>
    <lineage>
        <taxon>unclassified sequences</taxon>
        <taxon>metagenomes</taxon>
        <taxon>ecological metagenomes</taxon>
    </lineage>
</organism>
<evidence type="ECO:0000313" key="3">
    <source>
        <dbReference type="EMBL" id="GAH89737.1"/>
    </source>
</evidence>
<evidence type="ECO:0000256" key="1">
    <source>
        <dbReference type="ARBA" id="ARBA00022741"/>
    </source>
</evidence>